<reference evidence="3" key="1">
    <citation type="submission" date="2022-11" db="UniProtKB">
        <authorList>
            <consortium name="WormBaseParasite"/>
        </authorList>
    </citation>
    <scope>IDENTIFICATION</scope>
</reference>
<organism evidence="2 3">
    <name type="scientific">Acrobeloides nanus</name>
    <dbReference type="NCBI Taxonomy" id="290746"/>
    <lineage>
        <taxon>Eukaryota</taxon>
        <taxon>Metazoa</taxon>
        <taxon>Ecdysozoa</taxon>
        <taxon>Nematoda</taxon>
        <taxon>Chromadorea</taxon>
        <taxon>Rhabditida</taxon>
        <taxon>Tylenchina</taxon>
        <taxon>Cephalobomorpha</taxon>
        <taxon>Cephaloboidea</taxon>
        <taxon>Cephalobidae</taxon>
        <taxon>Acrobeloides</taxon>
    </lineage>
</organism>
<evidence type="ECO:0000259" key="1">
    <source>
        <dbReference type="SMART" id="SM00322"/>
    </source>
</evidence>
<dbReference type="InterPro" id="IPR038113">
    <property type="entry name" value="MITD1_C_sf"/>
</dbReference>
<dbReference type="Pfam" id="PF16565">
    <property type="entry name" value="MIT_C"/>
    <property type="match status" value="1"/>
</dbReference>
<dbReference type="SUPFAM" id="SSF54791">
    <property type="entry name" value="Eukaryotic type KH-domain (KH-domain type I)"/>
    <property type="match status" value="2"/>
</dbReference>
<keyword evidence="2" id="KW-1185">Reference proteome</keyword>
<sequence>MESEKNSLSPIFHEDPLSVCIRVPKDRVERIVDKNENILEALKKRWIVNLEILNDNNESFITVTGYQEYGLDLACDWIRYLCTDEALEVFRIPNWLASLVIGPKQSVLQMIERTCDVSIKAPNRLRKKRKRRRKRMYEENAEFEIFGVPTNRARARAKMRETCSTYLNAMQIEDDLWDEQLVDNYGNEQARSEDAEQTMAVELVEEIFVENHVANSNTNFSDDPHTQQNTTEILHIKFDNEKDLGFFVSSHKPNIENRWNVNLLCKDFEVKITSGTGDVRRAAYDEVLQRKVLIAMMRNYSNAKALSKKDPASKEKIMNDNQAERIMMCYKNQIMCKKFDIKEHGALYIGSNGSTIQKIQRDGGTWIISNLENDKGYLEIYGNEANIKKTIGFLNEVRPGFKQKADKHDQSRSMHIGKKADHRHIQVDELNCSFENLFRNCARKPTREITIEEPELKNHFVRDNLDKFCQAMRRLFPNVKLKINLKTHATTPTEELYKIRRSLSAKSVELVLNLTTEHVERLINFHNGCIVYLNNGLDLYKRVAGRFEDRKLNEVPCRGGTLIYLYDQTYFDERNPSTSNVH</sequence>
<dbReference type="InterPro" id="IPR004088">
    <property type="entry name" value="KH_dom_type_1"/>
</dbReference>
<evidence type="ECO:0000313" key="2">
    <source>
        <dbReference type="Proteomes" id="UP000887540"/>
    </source>
</evidence>
<dbReference type="GO" id="GO:0003723">
    <property type="term" value="F:RNA binding"/>
    <property type="evidence" value="ECO:0007669"/>
    <property type="project" value="InterPro"/>
</dbReference>
<proteinExistence type="predicted"/>
<name>A0A914EGB3_9BILA</name>
<evidence type="ECO:0000313" key="3">
    <source>
        <dbReference type="WBParaSite" id="ACRNAN_scaffold7564.g11277.t1"/>
    </source>
</evidence>
<dbReference type="InterPro" id="IPR004087">
    <property type="entry name" value="KH_dom"/>
</dbReference>
<feature type="domain" description="K Homology" evidence="1">
    <location>
        <begin position="84"/>
        <end position="164"/>
    </location>
</feature>
<dbReference type="InterPro" id="IPR036612">
    <property type="entry name" value="KH_dom_type_1_sf"/>
</dbReference>
<dbReference type="SMART" id="SM00322">
    <property type="entry name" value="KH"/>
    <property type="match status" value="2"/>
</dbReference>
<feature type="domain" description="K Homology" evidence="1">
    <location>
        <begin position="333"/>
        <end position="399"/>
    </location>
</feature>
<dbReference type="WBParaSite" id="ACRNAN_scaffold7564.g11277.t1">
    <property type="protein sequence ID" value="ACRNAN_scaffold7564.g11277.t1"/>
    <property type="gene ID" value="ACRNAN_scaffold7564.g11277"/>
</dbReference>
<dbReference type="Gene3D" id="3.30.1370.10">
    <property type="entry name" value="K Homology domain, type 1"/>
    <property type="match status" value="1"/>
</dbReference>
<dbReference type="AlphaFoldDB" id="A0A914EGB3"/>
<dbReference type="CDD" id="cd00105">
    <property type="entry name" value="KH-I"/>
    <property type="match status" value="2"/>
</dbReference>
<dbReference type="Gene3D" id="3.30.870.30">
    <property type="entry name" value="MITD, C-terminal phospholipase D-like domain"/>
    <property type="match status" value="1"/>
</dbReference>
<accession>A0A914EGB3</accession>
<protein>
    <submittedName>
        <fullName evidence="3">K Homology domain-containing protein</fullName>
    </submittedName>
</protein>
<dbReference type="InterPro" id="IPR032341">
    <property type="entry name" value="MITD1_C"/>
</dbReference>
<dbReference type="Proteomes" id="UP000887540">
    <property type="component" value="Unplaced"/>
</dbReference>
<dbReference type="Pfam" id="PF00013">
    <property type="entry name" value="KH_1"/>
    <property type="match status" value="1"/>
</dbReference>